<dbReference type="STRING" id="1036808.A0A0C3A2D3"/>
<keyword evidence="9" id="KW-0786">Thiamine pyrophosphate</keyword>
<dbReference type="GO" id="GO:0005634">
    <property type="term" value="C:nucleus"/>
    <property type="evidence" value="ECO:0007669"/>
    <property type="project" value="TreeGrafter"/>
</dbReference>
<dbReference type="GO" id="GO:0005829">
    <property type="term" value="C:cytosol"/>
    <property type="evidence" value="ECO:0007669"/>
    <property type="project" value="TreeGrafter"/>
</dbReference>
<reference evidence="12 13" key="1">
    <citation type="submission" date="2014-04" db="EMBL/GenBank/DDBJ databases">
        <authorList>
            <consortium name="DOE Joint Genome Institute"/>
            <person name="Kuo A."/>
            <person name="Kohler A."/>
            <person name="Nagy L.G."/>
            <person name="Floudas D."/>
            <person name="Copeland A."/>
            <person name="Barry K.W."/>
            <person name="Cichocki N."/>
            <person name="Veneault-Fourrey C."/>
            <person name="LaButti K."/>
            <person name="Lindquist E.A."/>
            <person name="Lipzen A."/>
            <person name="Lundell T."/>
            <person name="Morin E."/>
            <person name="Murat C."/>
            <person name="Sun H."/>
            <person name="Tunlid A."/>
            <person name="Henrissat B."/>
            <person name="Grigoriev I.V."/>
            <person name="Hibbett D.S."/>
            <person name="Martin F."/>
            <person name="Nordberg H.P."/>
            <person name="Cantor M.N."/>
            <person name="Hua S.X."/>
        </authorList>
    </citation>
    <scope>NUCLEOTIDE SEQUENCE [LARGE SCALE GENOMIC DNA]</scope>
    <source>
        <strain evidence="12 13">Foug A</strain>
    </source>
</reference>
<evidence type="ECO:0000313" key="12">
    <source>
        <dbReference type="EMBL" id="KIM58832.1"/>
    </source>
</evidence>
<evidence type="ECO:0000256" key="3">
    <source>
        <dbReference type="ARBA" id="ARBA00001964"/>
    </source>
</evidence>
<dbReference type="AlphaFoldDB" id="A0A0C3A2D3"/>
<dbReference type="Gene3D" id="3.40.50.920">
    <property type="match status" value="1"/>
</dbReference>
<keyword evidence="6" id="KW-0808">Transferase</keyword>
<dbReference type="Pfam" id="PF00456">
    <property type="entry name" value="Transketolase_N"/>
    <property type="match status" value="1"/>
</dbReference>
<dbReference type="Gene3D" id="3.40.50.970">
    <property type="match status" value="2"/>
</dbReference>
<dbReference type="GO" id="GO:0046872">
    <property type="term" value="F:metal ion binding"/>
    <property type="evidence" value="ECO:0007669"/>
    <property type="project" value="UniProtKB-KW"/>
</dbReference>
<name>A0A0C3A2D3_9AGAM</name>
<gene>
    <name evidence="12" type="ORF">SCLCIDRAFT_27702</name>
</gene>
<evidence type="ECO:0000256" key="7">
    <source>
        <dbReference type="ARBA" id="ARBA00022723"/>
    </source>
</evidence>
<organism evidence="12 13">
    <name type="scientific">Scleroderma citrinum Foug A</name>
    <dbReference type="NCBI Taxonomy" id="1036808"/>
    <lineage>
        <taxon>Eukaryota</taxon>
        <taxon>Fungi</taxon>
        <taxon>Dikarya</taxon>
        <taxon>Basidiomycota</taxon>
        <taxon>Agaricomycotina</taxon>
        <taxon>Agaricomycetes</taxon>
        <taxon>Agaricomycetidae</taxon>
        <taxon>Boletales</taxon>
        <taxon>Sclerodermatineae</taxon>
        <taxon>Sclerodermataceae</taxon>
        <taxon>Scleroderma</taxon>
    </lineage>
</organism>
<evidence type="ECO:0000256" key="4">
    <source>
        <dbReference type="ARBA" id="ARBA00007131"/>
    </source>
</evidence>
<reference evidence="13" key="2">
    <citation type="submission" date="2015-01" db="EMBL/GenBank/DDBJ databases">
        <title>Evolutionary Origins and Diversification of the Mycorrhizal Mutualists.</title>
        <authorList>
            <consortium name="DOE Joint Genome Institute"/>
            <consortium name="Mycorrhizal Genomics Consortium"/>
            <person name="Kohler A."/>
            <person name="Kuo A."/>
            <person name="Nagy L.G."/>
            <person name="Floudas D."/>
            <person name="Copeland A."/>
            <person name="Barry K.W."/>
            <person name="Cichocki N."/>
            <person name="Veneault-Fourrey C."/>
            <person name="LaButti K."/>
            <person name="Lindquist E.A."/>
            <person name="Lipzen A."/>
            <person name="Lundell T."/>
            <person name="Morin E."/>
            <person name="Murat C."/>
            <person name="Riley R."/>
            <person name="Ohm R."/>
            <person name="Sun H."/>
            <person name="Tunlid A."/>
            <person name="Henrissat B."/>
            <person name="Grigoriev I.V."/>
            <person name="Hibbett D.S."/>
            <person name="Martin F."/>
        </authorList>
    </citation>
    <scope>NUCLEOTIDE SEQUENCE [LARGE SCALE GENOMIC DNA]</scope>
    <source>
        <strain evidence="13">Foug A</strain>
    </source>
</reference>
<proteinExistence type="inferred from homology"/>
<comment type="cofactor">
    <cofactor evidence="1">
        <name>Co(2+)</name>
        <dbReference type="ChEBI" id="CHEBI:48828"/>
    </cofactor>
</comment>
<evidence type="ECO:0000256" key="9">
    <source>
        <dbReference type="ARBA" id="ARBA00023052"/>
    </source>
</evidence>
<dbReference type="InterPro" id="IPR029061">
    <property type="entry name" value="THDP-binding"/>
</dbReference>
<evidence type="ECO:0000259" key="11">
    <source>
        <dbReference type="SMART" id="SM00861"/>
    </source>
</evidence>
<dbReference type="EC" id="2.2.1.1" evidence="5"/>
<dbReference type="PANTHER" id="PTHR43522:SF2">
    <property type="entry name" value="TRANSKETOLASE 1-RELATED"/>
    <property type="match status" value="1"/>
</dbReference>
<dbReference type="SUPFAM" id="SSF52922">
    <property type="entry name" value="TK C-terminal domain-like"/>
    <property type="match status" value="1"/>
</dbReference>
<dbReference type="Proteomes" id="UP000053989">
    <property type="component" value="Unassembled WGS sequence"/>
</dbReference>
<dbReference type="InterPro" id="IPR005475">
    <property type="entry name" value="Transketolase-like_Pyr-bd"/>
</dbReference>
<evidence type="ECO:0000313" key="13">
    <source>
        <dbReference type="Proteomes" id="UP000053989"/>
    </source>
</evidence>
<comment type="catalytic activity">
    <reaction evidence="10">
        <text>D-sedoheptulose 7-phosphate + D-glyceraldehyde 3-phosphate = aldehydo-D-ribose 5-phosphate + D-xylulose 5-phosphate</text>
        <dbReference type="Rhea" id="RHEA:10508"/>
        <dbReference type="ChEBI" id="CHEBI:57483"/>
        <dbReference type="ChEBI" id="CHEBI:57737"/>
        <dbReference type="ChEBI" id="CHEBI:58273"/>
        <dbReference type="ChEBI" id="CHEBI:59776"/>
        <dbReference type="EC" id="2.2.1.1"/>
    </reaction>
</comment>
<dbReference type="SUPFAM" id="SSF52518">
    <property type="entry name" value="Thiamin diphosphate-binding fold (THDP-binding)"/>
    <property type="match status" value="2"/>
</dbReference>
<dbReference type="PROSITE" id="PS00802">
    <property type="entry name" value="TRANSKETOLASE_2"/>
    <property type="match status" value="1"/>
</dbReference>
<evidence type="ECO:0000256" key="5">
    <source>
        <dbReference type="ARBA" id="ARBA00013152"/>
    </source>
</evidence>
<evidence type="ECO:0000256" key="10">
    <source>
        <dbReference type="ARBA" id="ARBA00049473"/>
    </source>
</evidence>
<evidence type="ECO:0000256" key="1">
    <source>
        <dbReference type="ARBA" id="ARBA00001941"/>
    </source>
</evidence>
<dbReference type="SMART" id="SM00861">
    <property type="entry name" value="Transket_pyr"/>
    <property type="match status" value="1"/>
</dbReference>
<keyword evidence="8" id="KW-0460">Magnesium</keyword>
<comment type="cofactor">
    <cofactor evidence="2">
        <name>Mg(2+)</name>
        <dbReference type="ChEBI" id="CHEBI:18420"/>
    </cofactor>
</comment>
<evidence type="ECO:0000256" key="2">
    <source>
        <dbReference type="ARBA" id="ARBA00001946"/>
    </source>
</evidence>
<dbReference type="Pfam" id="PF22613">
    <property type="entry name" value="Transketolase_C_1"/>
    <property type="match status" value="1"/>
</dbReference>
<dbReference type="OrthoDB" id="10267175at2759"/>
<protein>
    <recommendedName>
        <fullName evidence="5">transketolase</fullName>
        <ecNumber evidence="5">2.2.1.1</ecNumber>
    </recommendedName>
</protein>
<dbReference type="GO" id="GO:0006098">
    <property type="term" value="P:pentose-phosphate shunt"/>
    <property type="evidence" value="ECO:0007669"/>
    <property type="project" value="TreeGrafter"/>
</dbReference>
<keyword evidence="13" id="KW-1185">Reference proteome</keyword>
<dbReference type="Pfam" id="PF02779">
    <property type="entry name" value="Transket_pyr"/>
    <property type="match status" value="1"/>
</dbReference>
<dbReference type="InterPro" id="IPR020826">
    <property type="entry name" value="Transketolase_BS"/>
</dbReference>
<sequence length="440" mass="47768">MSLLIRAHASHAFEDISIDGATAVAFTENVEQRFLAYGWQVLHVDDGDNDLAAIYDTIATAWEEKSKPTIIRLRTTIGYGSKQQGTHGIHALKVDDIQALKSKFGFPPDQSFYVPKETYEMYGAVALHGAQLEAAWSTLLAQKFPEGWEQRLPVYKPTNPAQASRKLSEIVLTALAPVLPELMGGSTDLTGSNLTKVKGSVDFQLPSTNLGDYTGTYICYGVCEHGMGAIANSLSAYGAIIPYVGTFLNFMSYAAGAVRLSALSKHQVIWVATHDSIGLGEDGPTHQPIETAAHLRAIPNLDFWRPADSNETSASYLIVLRSKETPSVISLSCQNLPNLEGSTIECAAHGGYVLYDMEGEDLTIISSGSEVSIALEAASKLKAEGVKARIVSLPCWSVFDRQDKEYQLSVLRSGAPILSLEALSTLGWQKYSHEIPHEDS</sequence>
<dbReference type="HOGENOM" id="CLU_009227_0_0_1"/>
<dbReference type="CDD" id="cd07033">
    <property type="entry name" value="TPP_PYR_DXS_TK_like"/>
    <property type="match status" value="1"/>
</dbReference>
<keyword evidence="7" id="KW-0479">Metal-binding</keyword>
<feature type="domain" description="Transketolase-like pyrimidine-binding" evidence="11">
    <location>
        <begin position="162"/>
        <end position="338"/>
    </location>
</feature>
<dbReference type="EMBL" id="KN822080">
    <property type="protein sequence ID" value="KIM58832.1"/>
    <property type="molecule type" value="Genomic_DNA"/>
</dbReference>
<dbReference type="InterPro" id="IPR033247">
    <property type="entry name" value="Transketolase_fam"/>
</dbReference>
<dbReference type="PANTHER" id="PTHR43522">
    <property type="entry name" value="TRANSKETOLASE"/>
    <property type="match status" value="1"/>
</dbReference>
<dbReference type="InterPro" id="IPR055152">
    <property type="entry name" value="Transketolase-like_C_2"/>
</dbReference>
<evidence type="ECO:0000256" key="6">
    <source>
        <dbReference type="ARBA" id="ARBA00022679"/>
    </source>
</evidence>
<dbReference type="InterPro" id="IPR005474">
    <property type="entry name" value="Transketolase_N"/>
</dbReference>
<evidence type="ECO:0000256" key="8">
    <source>
        <dbReference type="ARBA" id="ARBA00022842"/>
    </source>
</evidence>
<dbReference type="GO" id="GO:0004802">
    <property type="term" value="F:transketolase activity"/>
    <property type="evidence" value="ECO:0007669"/>
    <property type="project" value="UniProtKB-EC"/>
</dbReference>
<comment type="cofactor">
    <cofactor evidence="3">
        <name>thiamine diphosphate</name>
        <dbReference type="ChEBI" id="CHEBI:58937"/>
    </cofactor>
</comment>
<comment type="similarity">
    <text evidence="4">Belongs to the transketolase family.</text>
</comment>
<dbReference type="InterPro" id="IPR009014">
    <property type="entry name" value="Transketo_C/PFOR_II"/>
</dbReference>
<dbReference type="InParanoid" id="A0A0C3A2D3"/>
<accession>A0A0C3A2D3</accession>
<dbReference type="FunFam" id="3.40.50.970:FF:000003">
    <property type="entry name" value="Transketolase"/>
    <property type="match status" value="1"/>
</dbReference>